<comment type="caution">
    <text evidence="5">The sequence shown here is derived from an EMBL/GenBank/DDBJ whole genome shotgun (WGS) entry which is preliminary data.</text>
</comment>
<organism evidence="5 6">
    <name type="scientific">Bdellovibrio bacteriovorus</name>
    <dbReference type="NCBI Taxonomy" id="959"/>
    <lineage>
        <taxon>Bacteria</taxon>
        <taxon>Pseudomonadati</taxon>
        <taxon>Bdellovibrionota</taxon>
        <taxon>Bdellovibrionia</taxon>
        <taxon>Bdellovibrionales</taxon>
        <taxon>Pseudobdellovibrionaceae</taxon>
        <taxon>Bdellovibrio</taxon>
    </lineage>
</organism>
<dbReference type="AlphaFoldDB" id="A0A150WTS4"/>
<name>A0A150WTS4_BDEBC</name>
<proteinExistence type="inferred from homology"/>
<accession>A0A150WTS4</accession>
<dbReference type="Proteomes" id="UP000075391">
    <property type="component" value="Unassembled WGS sequence"/>
</dbReference>
<dbReference type="GO" id="GO:0000976">
    <property type="term" value="F:transcription cis-regulatory region binding"/>
    <property type="evidence" value="ECO:0007669"/>
    <property type="project" value="TreeGrafter"/>
</dbReference>
<dbReference type="Gene3D" id="1.10.10.10">
    <property type="entry name" value="Winged helix-like DNA-binding domain superfamily/Winged helix DNA-binding domain"/>
    <property type="match status" value="1"/>
</dbReference>
<dbReference type="GO" id="GO:0003700">
    <property type="term" value="F:DNA-binding transcription factor activity"/>
    <property type="evidence" value="ECO:0007669"/>
    <property type="project" value="InterPro"/>
</dbReference>
<evidence type="ECO:0000259" key="4">
    <source>
        <dbReference type="PROSITE" id="PS50931"/>
    </source>
</evidence>
<gene>
    <name evidence="5" type="ORF">AZI85_17020</name>
</gene>
<keyword evidence="2" id="KW-0805">Transcription regulation</keyword>
<evidence type="ECO:0000313" key="5">
    <source>
        <dbReference type="EMBL" id="KYG67694.1"/>
    </source>
</evidence>
<keyword evidence="3" id="KW-0804">Transcription</keyword>
<reference evidence="5 6" key="1">
    <citation type="submission" date="2016-03" db="EMBL/GenBank/DDBJ databases">
        <authorList>
            <person name="Ploux O."/>
        </authorList>
    </citation>
    <scope>NUCLEOTIDE SEQUENCE [LARGE SCALE GENOMIC DNA]</scope>
    <source>
        <strain evidence="5 6">BER2</strain>
    </source>
</reference>
<dbReference type="EMBL" id="LUKF01000007">
    <property type="protein sequence ID" value="KYG67694.1"/>
    <property type="molecule type" value="Genomic_DNA"/>
</dbReference>
<evidence type="ECO:0000256" key="2">
    <source>
        <dbReference type="ARBA" id="ARBA00023015"/>
    </source>
</evidence>
<dbReference type="RefSeq" id="WP_063243288.1">
    <property type="nucleotide sequence ID" value="NZ_CP168967.1"/>
</dbReference>
<dbReference type="OrthoDB" id="5290313at2"/>
<dbReference type="Pfam" id="PF00126">
    <property type="entry name" value="HTH_1"/>
    <property type="match status" value="1"/>
</dbReference>
<dbReference type="SUPFAM" id="SSF46785">
    <property type="entry name" value="Winged helix' DNA-binding domain"/>
    <property type="match status" value="1"/>
</dbReference>
<evidence type="ECO:0000313" key="6">
    <source>
        <dbReference type="Proteomes" id="UP000075391"/>
    </source>
</evidence>
<feature type="domain" description="HTH lysR-type" evidence="4">
    <location>
        <begin position="1"/>
        <end position="60"/>
    </location>
</feature>
<dbReference type="PROSITE" id="PS50931">
    <property type="entry name" value="HTH_LYSR"/>
    <property type="match status" value="1"/>
</dbReference>
<comment type="similarity">
    <text evidence="1">Belongs to the LysR transcriptional regulatory family.</text>
</comment>
<dbReference type="InterPro" id="IPR036390">
    <property type="entry name" value="WH_DNA-bd_sf"/>
</dbReference>
<evidence type="ECO:0000256" key="3">
    <source>
        <dbReference type="ARBA" id="ARBA00023163"/>
    </source>
</evidence>
<sequence>MQQLYYELSVLAKAVNFKNLSAAALHVGLSQPQLSRIIAKIEDELKIVLLDRSAKRKSGWTTVAFQLSEIFEKSIRRLETELQGISNNQMVGELHIGTLEGLSDFALNTSRLCFEEVGVKKITLDIFDLNELEANFLSGNLDLIFTSKTPGRQKFKYLAELGFQRLDRIESSKKFAVLSSFEYGRANKKELEAYPHLFVSNSLAMRRAWFDKHGGTGHLPTEAKKGRAKDAEPVMMIGSELLSPVLWENLTQAIED</sequence>
<evidence type="ECO:0000256" key="1">
    <source>
        <dbReference type="ARBA" id="ARBA00009437"/>
    </source>
</evidence>
<dbReference type="PANTHER" id="PTHR30126:SF98">
    <property type="entry name" value="HTH-TYPE TRANSCRIPTIONAL ACTIVATOR BAUR"/>
    <property type="match status" value="1"/>
</dbReference>
<dbReference type="InterPro" id="IPR000847">
    <property type="entry name" value="LysR_HTH_N"/>
</dbReference>
<protein>
    <recommendedName>
        <fullName evidence="4">HTH lysR-type domain-containing protein</fullName>
    </recommendedName>
</protein>
<dbReference type="InterPro" id="IPR036388">
    <property type="entry name" value="WH-like_DNA-bd_sf"/>
</dbReference>
<dbReference type="PANTHER" id="PTHR30126">
    <property type="entry name" value="HTH-TYPE TRANSCRIPTIONAL REGULATOR"/>
    <property type="match status" value="1"/>
</dbReference>